<reference evidence="2" key="1">
    <citation type="submission" date="2021-12" db="EMBL/GenBank/DDBJ databases">
        <title>Comparative genomics, transcriptomics and evolutionary studies reveal genomic signatures of adaptation to plant cell wall in hemibiotrophic fungi.</title>
        <authorList>
            <consortium name="DOE Joint Genome Institute"/>
            <person name="Baroncelli R."/>
            <person name="Diaz J.F."/>
            <person name="Benocci T."/>
            <person name="Peng M."/>
            <person name="Battaglia E."/>
            <person name="Haridas S."/>
            <person name="Andreopoulos W."/>
            <person name="Labutti K."/>
            <person name="Pangilinan J."/>
            <person name="Floch G.L."/>
            <person name="Makela M.R."/>
            <person name="Henrissat B."/>
            <person name="Grigoriev I.V."/>
            <person name="Crouch J.A."/>
            <person name="De Vries R.P."/>
            <person name="Sukno S.A."/>
            <person name="Thon M.R."/>
        </authorList>
    </citation>
    <scope>NUCLEOTIDE SEQUENCE</scope>
    <source>
        <strain evidence="2">CBS 112980</strain>
    </source>
</reference>
<dbReference type="RefSeq" id="XP_060359369.1">
    <property type="nucleotide sequence ID" value="XM_060514850.1"/>
</dbReference>
<feature type="compositionally biased region" description="Basic and acidic residues" evidence="1">
    <location>
        <begin position="1"/>
        <end position="13"/>
    </location>
</feature>
<protein>
    <submittedName>
        <fullName evidence="2">Uncharacterized protein</fullName>
    </submittedName>
</protein>
<keyword evidence="3" id="KW-1185">Reference proteome</keyword>
<sequence>MGHNSNDDSRKQQLDPNSPNVPDYSRTTKSNPHDNRPRSRKRNENHPEEYRLEGLRIYGTQKSAG</sequence>
<proteinExistence type="predicted"/>
<dbReference type="AlphaFoldDB" id="A0AAD8UCR0"/>
<dbReference type="Proteomes" id="UP001244207">
    <property type="component" value="Unassembled WGS sequence"/>
</dbReference>
<accession>A0AAD8UCR0</accession>
<organism evidence="2 3">
    <name type="scientific">Glomerella acutata</name>
    <name type="common">Colletotrichum acutatum</name>
    <dbReference type="NCBI Taxonomy" id="27357"/>
    <lineage>
        <taxon>Eukaryota</taxon>
        <taxon>Fungi</taxon>
        <taxon>Dikarya</taxon>
        <taxon>Ascomycota</taxon>
        <taxon>Pezizomycotina</taxon>
        <taxon>Sordariomycetes</taxon>
        <taxon>Hypocreomycetidae</taxon>
        <taxon>Glomerellales</taxon>
        <taxon>Glomerellaceae</taxon>
        <taxon>Colletotrichum</taxon>
        <taxon>Colletotrichum acutatum species complex</taxon>
    </lineage>
</organism>
<dbReference type="EMBL" id="JAHMHS010000150">
    <property type="protein sequence ID" value="KAK1712251.1"/>
    <property type="molecule type" value="Genomic_DNA"/>
</dbReference>
<name>A0AAD8UCR0_GLOAC</name>
<feature type="compositionally biased region" description="Basic and acidic residues" evidence="1">
    <location>
        <begin position="31"/>
        <end position="54"/>
    </location>
</feature>
<evidence type="ECO:0000256" key="1">
    <source>
        <dbReference type="SAM" id="MobiDB-lite"/>
    </source>
</evidence>
<evidence type="ECO:0000313" key="3">
    <source>
        <dbReference type="Proteomes" id="UP001244207"/>
    </source>
</evidence>
<feature type="region of interest" description="Disordered" evidence="1">
    <location>
        <begin position="1"/>
        <end position="65"/>
    </location>
</feature>
<dbReference type="GeneID" id="85398748"/>
<feature type="compositionally biased region" description="Polar residues" evidence="1">
    <location>
        <begin position="14"/>
        <end position="30"/>
    </location>
</feature>
<comment type="caution">
    <text evidence="2">The sequence shown here is derived from an EMBL/GenBank/DDBJ whole genome shotgun (WGS) entry which is preliminary data.</text>
</comment>
<evidence type="ECO:0000313" key="2">
    <source>
        <dbReference type="EMBL" id="KAK1712251.1"/>
    </source>
</evidence>
<gene>
    <name evidence="2" type="ORF">BDZ83DRAFT_757109</name>
</gene>